<dbReference type="InterPro" id="IPR037523">
    <property type="entry name" value="VOC_core"/>
</dbReference>
<dbReference type="InterPro" id="IPR052164">
    <property type="entry name" value="Anthracycline_SecMetBiosynth"/>
</dbReference>
<name>A0ABP3C623_9MICO</name>
<keyword evidence="3" id="KW-1185">Reference proteome</keyword>
<sequence length="158" mass="16816">MSTLGGIVDDDPTTRVDTTPIKENDMSTLTGLTTMVLTADDVAAAADWYADVLGISPYFRQPPEGEPAYIEFRIGPDEDELGIMSRGFAPEGTAPGGSSVTYWHVDDVDATLGDLVSRGAAVHAPVTSRGEGFVTASVIDPFGNVLGLMHSPHWARRH</sequence>
<dbReference type="InterPro" id="IPR004360">
    <property type="entry name" value="Glyas_Fos-R_dOase_dom"/>
</dbReference>
<evidence type="ECO:0000313" key="2">
    <source>
        <dbReference type="EMBL" id="GAA0035106.1"/>
    </source>
</evidence>
<dbReference type="Gene3D" id="3.10.180.10">
    <property type="entry name" value="2,3-Dihydroxybiphenyl 1,2-Dioxygenase, domain 1"/>
    <property type="match status" value="1"/>
</dbReference>
<reference evidence="2 3" key="1">
    <citation type="submission" date="2024-01" db="EMBL/GenBank/DDBJ databases">
        <title>Characterization of antibiotic resistant novel bacterial strains and their environmental applications.</title>
        <authorList>
            <person name="Manzoor S."/>
            <person name="Abbas S."/>
            <person name="Arshad M."/>
            <person name="Ahmed I."/>
        </authorList>
    </citation>
    <scope>NUCLEOTIDE SEQUENCE [LARGE SCALE GENOMIC DNA]</scope>
    <source>
        <strain evidence="2 3">NCCP-602</strain>
    </source>
</reference>
<dbReference type="InterPro" id="IPR029068">
    <property type="entry name" value="Glyas_Bleomycin-R_OHBP_Dase"/>
</dbReference>
<dbReference type="PANTHER" id="PTHR33993">
    <property type="entry name" value="GLYOXALASE-RELATED"/>
    <property type="match status" value="1"/>
</dbReference>
<comment type="caution">
    <text evidence="2">The sequence shown here is derived from an EMBL/GenBank/DDBJ whole genome shotgun (WGS) entry which is preliminary data.</text>
</comment>
<dbReference type="EMBL" id="BAAAAF010000003">
    <property type="protein sequence ID" value="GAA0035106.1"/>
    <property type="molecule type" value="Genomic_DNA"/>
</dbReference>
<accession>A0ABP3C623</accession>
<dbReference type="SUPFAM" id="SSF54593">
    <property type="entry name" value="Glyoxalase/Bleomycin resistance protein/Dihydroxybiphenyl dioxygenase"/>
    <property type="match status" value="1"/>
</dbReference>
<organism evidence="2 3">
    <name type="scientific">Brevibacterium metallidurans</name>
    <dbReference type="NCBI Taxonomy" id="1482676"/>
    <lineage>
        <taxon>Bacteria</taxon>
        <taxon>Bacillati</taxon>
        <taxon>Actinomycetota</taxon>
        <taxon>Actinomycetes</taxon>
        <taxon>Micrococcales</taxon>
        <taxon>Brevibacteriaceae</taxon>
        <taxon>Brevibacterium</taxon>
    </lineage>
</organism>
<feature type="domain" description="VOC" evidence="1">
    <location>
        <begin position="31"/>
        <end position="151"/>
    </location>
</feature>
<dbReference type="PROSITE" id="PS51819">
    <property type="entry name" value="VOC"/>
    <property type="match status" value="1"/>
</dbReference>
<gene>
    <name evidence="2" type="ORF">NCCP602_10670</name>
</gene>
<dbReference type="Pfam" id="PF00903">
    <property type="entry name" value="Glyoxalase"/>
    <property type="match status" value="1"/>
</dbReference>
<evidence type="ECO:0000259" key="1">
    <source>
        <dbReference type="PROSITE" id="PS51819"/>
    </source>
</evidence>
<protein>
    <submittedName>
        <fullName evidence="2">VOC family protein</fullName>
    </submittedName>
</protein>
<dbReference type="Proteomes" id="UP001498238">
    <property type="component" value="Unassembled WGS sequence"/>
</dbReference>
<dbReference type="PANTHER" id="PTHR33993:SF14">
    <property type="entry name" value="GB|AAF24581.1"/>
    <property type="match status" value="1"/>
</dbReference>
<proteinExistence type="predicted"/>
<evidence type="ECO:0000313" key="3">
    <source>
        <dbReference type="Proteomes" id="UP001498238"/>
    </source>
</evidence>